<gene>
    <name evidence="1" type="ORF">GMA22_18175</name>
</gene>
<comment type="caution">
    <text evidence="1">The sequence shown here is derived from an EMBL/GenBank/DDBJ whole genome shotgun (WGS) entry which is preliminary data.</text>
</comment>
<organism evidence="1 2">
    <name type="scientific">Serratia marcescens</name>
    <dbReference type="NCBI Taxonomy" id="615"/>
    <lineage>
        <taxon>Bacteria</taxon>
        <taxon>Pseudomonadati</taxon>
        <taxon>Pseudomonadota</taxon>
        <taxon>Gammaproteobacteria</taxon>
        <taxon>Enterobacterales</taxon>
        <taxon>Yersiniaceae</taxon>
        <taxon>Serratia</taxon>
    </lineage>
</organism>
<evidence type="ECO:0000313" key="1">
    <source>
        <dbReference type="EMBL" id="MVF05169.1"/>
    </source>
</evidence>
<evidence type="ECO:0000313" key="2">
    <source>
        <dbReference type="Proteomes" id="UP000443014"/>
    </source>
</evidence>
<name>A0ABD6HTC3_SERMA</name>
<reference evidence="1 2" key="1">
    <citation type="submission" date="2019-11" db="EMBL/GenBank/DDBJ databases">
        <title>Whole genome sequence of a plant growth promoting strain Serratia marcescens BTL07 isolated from the rhizoplane of Chili (Capsicum annuum).</title>
        <authorList>
            <person name="Dutta S."/>
            <person name="Khatun A."/>
            <person name="Gupta D.R."/>
            <person name="Surovy M.Z."/>
            <person name="Rahman M.M."/>
            <person name="Mahmud N.U."/>
            <person name="Emes R."/>
            <person name="Warry A."/>
            <person name="West H."/>
            <person name="Clarke M.L."/>
            <person name="Islam M.T."/>
        </authorList>
    </citation>
    <scope>NUCLEOTIDE SEQUENCE [LARGE SCALE GENOMIC DNA]</scope>
    <source>
        <strain evidence="1 2">BTL07</strain>
    </source>
</reference>
<accession>A0ABD6HTC3</accession>
<dbReference type="AlphaFoldDB" id="A0ABD6HTC3"/>
<proteinExistence type="predicted"/>
<sequence>MKKHSSKQARTSSANESWYLFCYLVTEGRSSIEMNYYTNSVHYNAQSIAVSAVYGAVAIKNHNAKADDVELLSFRLLTEEEVRKVNPEMNDRITRSEEE</sequence>
<protein>
    <submittedName>
        <fullName evidence="1">Uncharacterized protein</fullName>
    </submittedName>
</protein>
<dbReference type="RefSeq" id="WP_156866218.1">
    <property type="nucleotide sequence ID" value="NZ_WNKC01000004.1"/>
</dbReference>
<dbReference type="Proteomes" id="UP000443014">
    <property type="component" value="Unassembled WGS sequence"/>
</dbReference>
<dbReference type="EMBL" id="WNKC01000004">
    <property type="protein sequence ID" value="MVF05169.1"/>
    <property type="molecule type" value="Genomic_DNA"/>
</dbReference>